<proteinExistence type="predicted"/>
<sequence length="108" mass="12310">MYSVYCKINNDVDVVLCLRFRRSPATKRQFSLQILYSYLCRKIVDKFTLHMLWRLMEEQICMGVCCNTATAVVAAAAAAAAAKMLHACCTVIYYTQVFIYINMNTCAL</sequence>
<dbReference type="AlphaFoldDB" id="A0A811UNG5"/>
<keyword evidence="2" id="KW-1185">Reference proteome</keyword>
<evidence type="ECO:0000313" key="1">
    <source>
        <dbReference type="EMBL" id="CAD7000271.1"/>
    </source>
</evidence>
<organism evidence="1 2">
    <name type="scientific">Ceratitis capitata</name>
    <name type="common">Mediterranean fruit fly</name>
    <name type="synonym">Tephritis capitata</name>
    <dbReference type="NCBI Taxonomy" id="7213"/>
    <lineage>
        <taxon>Eukaryota</taxon>
        <taxon>Metazoa</taxon>
        <taxon>Ecdysozoa</taxon>
        <taxon>Arthropoda</taxon>
        <taxon>Hexapoda</taxon>
        <taxon>Insecta</taxon>
        <taxon>Pterygota</taxon>
        <taxon>Neoptera</taxon>
        <taxon>Endopterygota</taxon>
        <taxon>Diptera</taxon>
        <taxon>Brachycera</taxon>
        <taxon>Muscomorpha</taxon>
        <taxon>Tephritoidea</taxon>
        <taxon>Tephritidae</taxon>
        <taxon>Ceratitis</taxon>
        <taxon>Ceratitis</taxon>
    </lineage>
</organism>
<evidence type="ECO:0000313" key="2">
    <source>
        <dbReference type="Proteomes" id="UP000606786"/>
    </source>
</evidence>
<gene>
    <name evidence="1" type="ORF">CCAP1982_LOCUS8761</name>
</gene>
<name>A0A811UNG5_CERCA</name>
<protein>
    <submittedName>
        <fullName evidence="1">(Mediterranean fruit fly) hypothetical protein</fullName>
    </submittedName>
</protein>
<accession>A0A811UNG5</accession>
<comment type="caution">
    <text evidence="1">The sequence shown here is derived from an EMBL/GenBank/DDBJ whole genome shotgun (WGS) entry which is preliminary data.</text>
</comment>
<dbReference type="EMBL" id="CAJHJT010000012">
    <property type="protein sequence ID" value="CAD7000271.1"/>
    <property type="molecule type" value="Genomic_DNA"/>
</dbReference>
<dbReference type="Proteomes" id="UP000606786">
    <property type="component" value="Unassembled WGS sequence"/>
</dbReference>
<reference evidence="1" key="1">
    <citation type="submission" date="2020-11" db="EMBL/GenBank/DDBJ databases">
        <authorList>
            <person name="Whitehead M."/>
        </authorList>
    </citation>
    <scope>NUCLEOTIDE SEQUENCE</scope>
    <source>
        <strain evidence="1">EGII</strain>
    </source>
</reference>